<keyword evidence="3" id="KW-1185">Reference proteome</keyword>
<proteinExistence type="predicted"/>
<dbReference type="AlphaFoldDB" id="A0A8H5V0J7"/>
<accession>A0A8H5V0J7</accession>
<gene>
    <name evidence="2" type="ORF">FPCIR_6</name>
</gene>
<feature type="region of interest" description="Disordered" evidence="1">
    <location>
        <begin position="446"/>
        <end position="467"/>
    </location>
</feature>
<sequence length="497" mass="53224">MINARDLAITFLESLQYGTPTPKLSGLPVLADAKLEGKCEINCGILLPTPGIESSGRVIPRRRNTVKDQHWFGMQVGQGADRHIDRFEPRRPYRGGAQSVGESRYGWKLVRLDHGAEEPNNGNPSDEPDQGNEVTNNGHEVVAVWYGSGNWKSMHKIGTFQVVGSGATRELGMQWKTMALMSYNSSASMPTATEYFGITVSNIGPLTTTYTPPPECTRATTDHLVYALESSLVYGFGSPDCQIDPYGKCLPSGAAMDSIIKEYSNPKSAGQGFQPFHSPGIHCPEGWTTAGLLAHGDKTGSAYRSGVFTSTTSVNSSLPQQMGSDEWWLKVLEPSETLAWCCPSGWASLPYEYCRSSIAPALSAGYSSACYQGIAETAGVVTVYTVEGEPVSDTDGLISFLPDKTWTTETVALTEHWSDPSLVASMVIARQFPVVEMIYKAEDVKAAKNGSKDDEDDKDGKAKGDDNAASTLSMVGGAASGAALMVGLLTGAGLLMP</sequence>
<comment type="caution">
    <text evidence="2">The sequence shown here is derived from an EMBL/GenBank/DDBJ whole genome shotgun (WGS) entry which is preliminary data.</text>
</comment>
<protein>
    <submittedName>
        <fullName evidence="2">Uncharacterized protein</fullName>
    </submittedName>
</protein>
<evidence type="ECO:0000313" key="2">
    <source>
        <dbReference type="EMBL" id="KAF5606362.1"/>
    </source>
</evidence>
<organism evidence="2 3">
    <name type="scientific">Fusarium pseudocircinatum</name>
    <dbReference type="NCBI Taxonomy" id="56676"/>
    <lineage>
        <taxon>Eukaryota</taxon>
        <taxon>Fungi</taxon>
        <taxon>Dikarya</taxon>
        <taxon>Ascomycota</taxon>
        <taxon>Pezizomycotina</taxon>
        <taxon>Sordariomycetes</taxon>
        <taxon>Hypocreomycetidae</taxon>
        <taxon>Hypocreales</taxon>
        <taxon>Nectriaceae</taxon>
        <taxon>Fusarium</taxon>
        <taxon>Fusarium fujikuroi species complex</taxon>
    </lineage>
</organism>
<dbReference type="EMBL" id="JAAOAS010000001">
    <property type="protein sequence ID" value="KAF5606362.1"/>
    <property type="molecule type" value="Genomic_DNA"/>
</dbReference>
<feature type="region of interest" description="Disordered" evidence="1">
    <location>
        <begin position="114"/>
        <end position="135"/>
    </location>
</feature>
<dbReference type="OrthoDB" id="5429716at2759"/>
<feature type="compositionally biased region" description="Basic and acidic residues" evidence="1">
    <location>
        <begin position="446"/>
        <end position="466"/>
    </location>
</feature>
<dbReference type="Proteomes" id="UP000546213">
    <property type="component" value="Unassembled WGS sequence"/>
</dbReference>
<evidence type="ECO:0000256" key="1">
    <source>
        <dbReference type="SAM" id="MobiDB-lite"/>
    </source>
</evidence>
<reference evidence="2 3" key="1">
    <citation type="submission" date="2020-05" db="EMBL/GenBank/DDBJ databases">
        <title>Identification and distribution of gene clusters putatively required for synthesis of sphingolipid metabolism inhibitors in phylogenetically diverse species of the filamentous fungus Fusarium.</title>
        <authorList>
            <person name="Kim H.-S."/>
            <person name="Busman M."/>
            <person name="Brown D.W."/>
            <person name="Divon H."/>
            <person name="Uhlig S."/>
            <person name="Proctor R.H."/>
        </authorList>
    </citation>
    <scope>NUCLEOTIDE SEQUENCE [LARGE SCALE GENOMIC DNA]</scope>
    <source>
        <strain evidence="2 3">NRRL 36939</strain>
    </source>
</reference>
<name>A0A8H5V0J7_9HYPO</name>
<evidence type="ECO:0000313" key="3">
    <source>
        <dbReference type="Proteomes" id="UP000546213"/>
    </source>
</evidence>